<evidence type="ECO:0000313" key="4">
    <source>
        <dbReference type="EMBL" id="SHH83945.1"/>
    </source>
</evidence>
<proteinExistence type="predicted"/>
<reference evidence="4 5" key="1">
    <citation type="submission" date="2016-11" db="EMBL/GenBank/DDBJ databases">
        <authorList>
            <person name="Jaros S."/>
            <person name="Januszkiewicz K."/>
            <person name="Wedrychowicz H."/>
        </authorList>
    </citation>
    <scope>NUCLEOTIDE SEQUENCE [LARGE SCALE GENOMIC DNA]</scope>
    <source>
        <strain evidence="4 5">DSM 10068</strain>
    </source>
</reference>
<name>A0A1M5W902_9FIRM</name>
<dbReference type="SUPFAM" id="SSF52218">
    <property type="entry name" value="Flavoproteins"/>
    <property type="match status" value="1"/>
</dbReference>
<evidence type="ECO:0000259" key="3">
    <source>
        <dbReference type="Pfam" id="PF03358"/>
    </source>
</evidence>
<dbReference type="RefSeq" id="WP_073076687.1">
    <property type="nucleotide sequence ID" value="NZ_FQXV01000003.1"/>
</dbReference>
<dbReference type="InterPro" id="IPR029039">
    <property type="entry name" value="Flavoprotein-like_sf"/>
</dbReference>
<keyword evidence="1" id="KW-0285">Flavoprotein</keyword>
<dbReference type="AlphaFoldDB" id="A0A1M5W902"/>
<keyword evidence="5" id="KW-1185">Reference proteome</keyword>
<dbReference type="GO" id="GO:0016491">
    <property type="term" value="F:oxidoreductase activity"/>
    <property type="evidence" value="ECO:0007669"/>
    <property type="project" value="InterPro"/>
</dbReference>
<evidence type="ECO:0000256" key="1">
    <source>
        <dbReference type="ARBA" id="ARBA00022630"/>
    </source>
</evidence>
<dbReference type="PANTHER" id="PTHR43278:SF4">
    <property type="entry name" value="NAD(P)H-DEPENDENT FMN-CONTAINING OXIDOREDUCTASE YWQN-RELATED"/>
    <property type="match status" value="1"/>
</dbReference>
<gene>
    <name evidence="4" type="ORF">SAMN02745823_01129</name>
</gene>
<accession>A0A1M5W902</accession>
<dbReference type="PANTHER" id="PTHR43278">
    <property type="entry name" value="NAD(P)H-DEPENDENT FMN-CONTAINING OXIDOREDUCTASE YWQN-RELATED"/>
    <property type="match status" value="1"/>
</dbReference>
<dbReference type="Proteomes" id="UP000183995">
    <property type="component" value="Unassembled WGS sequence"/>
</dbReference>
<evidence type="ECO:0000256" key="2">
    <source>
        <dbReference type="ARBA" id="ARBA00022643"/>
    </source>
</evidence>
<dbReference type="EMBL" id="FQXV01000003">
    <property type="protein sequence ID" value="SHH83945.1"/>
    <property type="molecule type" value="Genomic_DNA"/>
</dbReference>
<protein>
    <submittedName>
        <fullName evidence="4">Multimeric flavodoxin WrbA</fullName>
    </submittedName>
</protein>
<dbReference type="Pfam" id="PF03358">
    <property type="entry name" value="FMN_red"/>
    <property type="match status" value="1"/>
</dbReference>
<dbReference type="InterPro" id="IPR005025">
    <property type="entry name" value="FMN_Rdtase-like_dom"/>
</dbReference>
<evidence type="ECO:0000313" key="5">
    <source>
        <dbReference type="Proteomes" id="UP000183995"/>
    </source>
</evidence>
<dbReference type="OrthoDB" id="9805976at2"/>
<organism evidence="4 5">
    <name type="scientific">Sporobacter termitidis DSM 10068</name>
    <dbReference type="NCBI Taxonomy" id="1123282"/>
    <lineage>
        <taxon>Bacteria</taxon>
        <taxon>Bacillati</taxon>
        <taxon>Bacillota</taxon>
        <taxon>Clostridia</taxon>
        <taxon>Eubacteriales</taxon>
        <taxon>Oscillospiraceae</taxon>
        <taxon>Sporobacter</taxon>
    </lineage>
</organism>
<dbReference type="Gene3D" id="3.40.50.360">
    <property type="match status" value="1"/>
</dbReference>
<feature type="domain" description="NADPH-dependent FMN reductase-like" evidence="3">
    <location>
        <begin position="1"/>
        <end position="154"/>
    </location>
</feature>
<dbReference type="STRING" id="1123282.SAMN02745823_01129"/>
<keyword evidence="2" id="KW-0288">FMN</keyword>
<sequence>MKTLIFNGSPRKKGNTSALVEELVRQLDGDVKIIRAYDCNVKPCIDCRFCWKNSGCAVKDGMQDIYDDIQEADNIIIASPTYFSELSGQLLAVLSRLQTYWCAKFLRHEEPVPKKKRGGIIVVRGGAGPLTKGIETAKVLLSDMNAKAVGTIFADNSDDVPSVEVKEALEGIRALADKLNHPESEK</sequence>
<dbReference type="InterPro" id="IPR051796">
    <property type="entry name" value="ISF_SsuE-like"/>
</dbReference>